<accession>A0A653CA14</accession>
<dbReference type="InterPro" id="IPR052074">
    <property type="entry name" value="NonRcpt_TyrProt_Phosphatase"/>
</dbReference>
<evidence type="ECO:0000313" key="1">
    <source>
        <dbReference type="EMBL" id="VEN44745.1"/>
    </source>
</evidence>
<proteinExistence type="predicted"/>
<dbReference type="PANTHER" id="PTHR46900:SF2">
    <property type="entry name" value="TYROSINE-PROTEIN PHOSPHATASE NON-RECEPTOR TYPE 13"/>
    <property type="match status" value="1"/>
</dbReference>
<dbReference type="Gene3D" id="1.10.510.10">
    <property type="entry name" value="Transferase(Phosphotransferase) domain 1"/>
    <property type="match status" value="1"/>
</dbReference>
<dbReference type="OrthoDB" id="123971at2759"/>
<evidence type="ECO:0000313" key="2">
    <source>
        <dbReference type="Proteomes" id="UP000410492"/>
    </source>
</evidence>
<dbReference type="AlphaFoldDB" id="A0A653CA14"/>
<protein>
    <recommendedName>
        <fullName evidence="3">KIND domain-containing protein</fullName>
    </recommendedName>
</protein>
<gene>
    <name evidence="1" type="ORF">CALMAC_LOCUS7425</name>
</gene>
<dbReference type="PANTHER" id="PTHR46900">
    <property type="entry name" value="TYROSINE-PROTEIN PHOSPHATASE NON-RECEPTOR TYPE 13"/>
    <property type="match status" value="1"/>
</dbReference>
<sequence length="188" mass="21061">MGATEKGFCRTVHYHPSPSLLSTCETYFAWDGSPPTLLDLLTSKPAIRSLAEHEAWALLCQSVQALQDLFLSDGVSSKQCLPLVTPATLELSGRGKVRLQLVWMATALENRKVDAIDYLAPEYRHGRKCTDTDNEKMWIFSLGETLKRSISTSNISTELRQVLSYMTRTHISSRASLMYLLDVSNPHL</sequence>
<organism evidence="1 2">
    <name type="scientific">Callosobruchus maculatus</name>
    <name type="common">Southern cowpea weevil</name>
    <name type="synonym">Pulse bruchid</name>
    <dbReference type="NCBI Taxonomy" id="64391"/>
    <lineage>
        <taxon>Eukaryota</taxon>
        <taxon>Metazoa</taxon>
        <taxon>Ecdysozoa</taxon>
        <taxon>Arthropoda</taxon>
        <taxon>Hexapoda</taxon>
        <taxon>Insecta</taxon>
        <taxon>Pterygota</taxon>
        <taxon>Neoptera</taxon>
        <taxon>Endopterygota</taxon>
        <taxon>Coleoptera</taxon>
        <taxon>Polyphaga</taxon>
        <taxon>Cucujiformia</taxon>
        <taxon>Chrysomeloidea</taxon>
        <taxon>Chrysomelidae</taxon>
        <taxon>Bruchinae</taxon>
        <taxon>Bruchini</taxon>
        <taxon>Callosobruchus</taxon>
    </lineage>
</organism>
<evidence type="ECO:0008006" key="3">
    <source>
        <dbReference type="Google" id="ProtNLM"/>
    </source>
</evidence>
<keyword evidence="2" id="KW-1185">Reference proteome</keyword>
<name>A0A653CA14_CALMS</name>
<dbReference type="Proteomes" id="UP000410492">
    <property type="component" value="Unassembled WGS sequence"/>
</dbReference>
<dbReference type="EMBL" id="CAACVG010007302">
    <property type="protein sequence ID" value="VEN44745.1"/>
    <property type="molecule type" value="Genomic_DNA"/>
</dbReference>
<reference evidence="1 2" key="1">
    <citation type="submission" date="2019-01" db="EMBL/GenBank/DDBJ databases">
        <authorList>
            <person name="Sayadi A."/>
        </authorList>
    </citation>
    <scope>NUCLEOTIDE SEQUENCE [LARGE SCALE GENOMIC DNA]</scope>
</reference>